<reference evidence="1 3" key="1">
    <citation type="journal article" date="2008" name="Science">
        <title>The Physcomitrella genome reveals evolutionary insights into the conquest of land by plants.</title>
        <authorList>
            <person name="Rensing S."/>
            <person name="Lang D."/>
            <person name="Zimmer A."/>
            <person name="Terry A."/>
            <person name="Salamov A."/>
            <person name="Shapiro H."/>
            <person name="Nishiyama T."/>
            <person name="Perroud P.-F."/>
            <person name="Lindquist E."/>
            <person name="Kamisugi Y."/>
            <person name="Tanahashi T."/>
            <person name="Sakakibara K."/>
            <person name="Fujita T."/>
            <person name="Oishi K."/>
            <person name="Shin-I T."/>
            <person name="Kuroki Y."/>
            <person name="Toyoda A."/>
            <person name="Suzuki Y."/>
            <person name="Hashimoto A."/>
            <person name="Yamaguchi K."/>
            <person name="Sugano A."/>
            <person name="Kohara Y."/>
            <person name="Fujiyama A."/>
            <person name="Anterola A."/>
            <person name="Aoki S."/>
            <person name="Ashton N."/>
            <person name="Barbazuk W.B."/>
            <person name="Barker E."/>
            <person name="Bennetzen J."/>
            <person name="Bezanilla M."/>
            <person name="Blankenship R."/>
            <person name="Cho S.H."/>
            <person name="Dutcher S."/>
            <person name="Estelle M."/>
            <person name="Fawcett J.A."/>
            <person name="Gundlach H."/>
            <person name="Hanada K."/>
            <person name="Heyl A."/>
            <person name="Hicks K.A."/>
            <person name="Hugh J."/>
            <person name="Lohr M."/>
            <person name="Mayer K."/>
            <person name="Melkozernov A."/>
            <person name="Murata T."/>
            <person name="Nelson D."/>
            <person name="Pils B."/>
            <person name="Prigge M."/>
            <person name="Reiss B."/>
            <person name="Renner T."/>
            <person name="Rombauts S."/>
            <person name="Rushton P."/>
            <person name="Sanderfoot A."/>
            <person name="Schween G."/>
            <person name="Shiu S.-H."/>
            <person name="Stueber K."/>
            <person name="Theodoulou F.L."/>
            <person name="Tu H."/>
            <person name="Van de Peer Y."/>
            <person name="Verrier P.J."/>
            <person name="Waters E."/>
            <person name="Wood A."/>
            <person name="Yang L."/>
            <person name="Cove D."/>
            <person name="Cuming A."/>
            <person name="Hasebe M."/>
            <person name="Lucas S."/>
            <person name="Mishler D.B."/>
            <person name="Reski R."/>
            <person name="Grigoriev I."/>
            <person name="Quatrano R.S."/>
            <person name="Boore J.L."/>
        </authorList>
    </citation>
    <scope>NUCLEOTIDE SEQUENCE [LARGE SCALE GENOMIC DNA]</scope>
    <source>
        <strain evidence="2 3">cv. Gransden 2004</strain>
    </source>
</reference>
<dbReference type="EnsemblPlants" id="Pp3c9_24367V3.1">
    <property type="protein sequence ID" value="PAC:32914161.CDS.1"/>
    <property type="gene ID" value="Pp3c9_24367"/>
</dbReference>
<evidence type="ECO:0000313" key="3">
    <source>
        <dbReference type="Proteomes" id="UP000006727"/>
    </source>
</evidence>
<dbReference type="EMBL" id="ABEU02000009">
    <property type="protein sequence ID" value="PNR48646.1"/>
    <property type="molecule type" value="Genomic_DNA"/>
</dbReference>
<evidence type="ECO:0000313" key="2">
    <source>
        <dbReference type="EnsemblPlants" id="PAC:32914161.CDS.1"/>
    </source>
</evidence>
<keyword evidence="3" id="KW-1185">Reference proteome</keyword>
<dbReference type="InParanoid" id="A0A2K1K4E1"/>
<proteinExistence type="predicted"/>
<evidence type="ECO:0000313" key="1">
    <source>
        <dbReference type="EMBL" id="PNR48646.1"/>
    </source>
</evidence>
<gene>
    <name evidence="1" type="ORF">PHYPA_013123</name>
</gene>
<dbReference type="AlphaFoldDB" id="A0A2K1K4E1"/>
<dbReference type="Proteomes" id="UP000006727">
    <property type="component" value="Chromosome 9"/>
</dbReference>
<name>A0A2K1K4E1_PHYPA</name>
<reference evidence="2" key="3">
    <citation type="submission" date="2020-12" db="UniProtKB">
        <authorList>
            <consortium name="EnsemblPlants"/>
        </authorList>
    </citation>
    <scope>IDENTIFICATION</scope>
</reference>
<protein>
    <submittedName>
        <fullName evidence="1 2">Uncharacterized protein</fullName>
    </submittedName>
</protein>
<accession>A0A2K1K4E1</accession>
<organism evidence="1">
    <name type="scientific">Physcomitrium patens</name>
    <name type="common">Spreading-leaved earth moss</name>
    <name type="synonym">Physcomitrella patens</name>
    <dbReference type="NCBI Taxonomy" id="3218"/>
    <lineage>
        <taxon>Eukaryota</taxon>
        <taxon>Viridiplantae</taxon>
        <taxon>Streptophyta</taxon>
        <taxon>Embryophyta</taxon>
        <taxon>Bryophyta</taxon>
        <taxon>Bryophytina</taxon>
        <taxon>Bryopsida</taxon>
        <taxon>Funariidae</taxon>
        <taxon>Funariales</taxon>
        <taxon>Funariaceae</taxon>
        <taxon>Physcomitrium</taxon>
    </lineage>
</organism>
<reference evidence="1 3" key="2">
    <citation type="journal article" date="2018" name="Plant J.">
        <title>The Physcomitrella patens chromosome-scale assembly reveals moss genome structure and evolution.</title>
        <authorList>
            <person name="Lang D."/>
            <person name="Ullrich K.K."/>
            <person name="Murat F."/>
            <person name="Fuchs J."/>
            <person name="Jenkins J."/>
            <person name="Haas F.B."/>
            <person name="Piednoel M."/>
            <person name="Gundlach H."/>
            <person name="Van Bel M."/>
            <person name="Meyberg R."/>
            <person name="Vives C."/>
            <person name="Morata J."/>
            <person name="Symeonidi A."/>
            <person name="Hiss M."/>
            <person name="Muchero W."/>
            <person name="Kamisugi Y."/>
            <person name="Saleh O."/>
            <person name="Blanc G."/>
            <person name="Decker E.L."/>
            <person name="van Gessel N."/>
            <person name="Grimwood J."/>
            <person name="Hayes R.D."/>
            <person name="Graham S.W."/>
            <person name="Gunter L.E."/>
            <person name="McDaniel S.F."/>
            <person name="Hoernstein S.N.W."/>
            <person name="Larsson A."/>
            <person name="Li F.W."/>
            <person name="Perroud P.F."/>
            <person name="Phillips J."/>
            <person name="Ranjan P."/>
            <person name="Rokshar D.S."/>
            <person name="Rothfels C.J."/>
            <person name="Schneider L."/>
            <person name="Shu S."/>
            <person name="Stevenson D.W."/>
            <person name="Thummler F."/>
            <person name="Tillich M."/>
            <person name="Villarreal Aguilar J.C."/>
            <person name="Widiez T."/>
            <person name="Wong G.K."/>
            <person name="Wymore A."/>
            <person name="Zhang Y."/>
            <person name="Zimmer A.D."/>
            <person name="Quatrano R.S."/>
            <person name="Mayer K.F.X."/>
            <person name="Goodstein D."/>
            <person name="Casacuberta J.M."/>
            <person name="Vandepoele K."/>
            <person name="Reski R."/>
            <person name="Cuming A.C."/>
            <person name="Tuskan G.A."/>
            <person name="Maumus F."/>
            <person name="Salse J."/>
            <person name="Schmutz J."/>
            <person name="Rensing S.A."/>
        </authorList>
    </citation>
    <scope>NUCLEOTIDE SEQUENCE [LARGE SCALE GENOMIC DNA]</scope>
    <source>
        <strain evidence="2 3">cv. Gransden 2004</strain>
    </source>
</reference>
<sequence length="132" mass="14542">MDLFAGAGQRGGNIHFCDATHHSPPTQSLPLSLLSYSMHSGIHEVKLGCFETSHILALFLPFFLSFPLLGGHFRAIAEPSFELCCLFCSLKLQISMVVYISKVISELLFSFRACHMGSRKSLPVLVVTTDPQ</sequence>
<dbReference type="Gramene" id="Pp3c9_24367V3.1">
    <property type="protein sequence ID" value="PAC:32914161.CDS.1"/>
    <property type="gene ID" value="Pp3c9_24367"/>
</dbReference>